<evidence type="ECO:0000256" key="6">
    <source>
        <dbReference type="ARBA" id="ARBA00022982"/>
    </source>
</evidence>
<evidence type="ECO:0000256" key="1">
    <source>
        <dbReference type="ARBA" id="ARBA00004141"/>
    </source>
</evidence>
<evidence type="ECO:0000256" key="3">
    <source>
        <dbReference type="ARBA" id="ARBA00022692"/>
    </source>
</evidence>
<feature type="signal peptide" evidence="13">
    <location>
        <begin position="1"/>
        <end position="25"/>
    </location>
</feature>
<feature type="transmembrane region" description="Helical" evidence="12">
    <location>
        <begin position="237"/>
        <end position="258"/>
    </location>
</feature>
<feature type="binding site" description="axial binding residue" evidence="11">
    <location>
        <position position="206"/>
    </location>
    <ligand>
        <name>heme b</name>
        <dbReference type="ChEBI" id="CHEBI:60344"/>
        <label>1</label>
    </ligand>
    <ligandPart>
        <name>Fe</name>
        <dbReference type="ChEBI" id="CHEBI:18248"/>
    </ligandPart>
</feature>
<gene>
    <name evidence="16" type="ORF">CKAN_00006200</name>
</gene>
<accession>A0A443N021</accession>
<comment type="caution">
    <text evidence="16">The sequence shown here is derived from an EMBL/GenBank/DDBJ whole genome shotgun (WGS) entry which is preliminary data.</text>
</comment>
<feature type="domain" description="DOMON" evidence="14">
    <location>
        <begin position="46"/>
        <end position="159"/>
    </location>
</feature>
<evidence type="ECO:0000313" key="16">
    <source>
        <dbReference type="EMBL" id="RWR71878.1"/>
    </source>
</evidence>
<keyword evidence="8 10" id="KW-0472">Membrane</keyword>
<comment type="function">
    <text evidence="9">May act as a catecholamine-responsive trans-membrane electron transporter.</text>
</comment>
<evidence type="ECO:0000256" key="8">
    <source>
        <dbReference type="ARBA" id="ARBA00023136"/>
    </source>
</evidence>
<dbReference type="EMBL" id="QPKB01000001">
    <property type="protein sequence ID" value="RWR71878.1"/>
    <property type="molecule type" value="Genomic_DNA"/>
</dbReference>
<dbReference type="PIRSF" id="PIRSF037471">
    <property type="entry name" value="UCP037471"/>
    <property type="match status" value="1"/>
</dbReference>
<feature type="chain" id="PRO_5019555049" description="Cytochrome b561 and DOMON domain-containing protein" evidence="13">
    <location>
        <begin position="26"/>
        <end position="388"/>
    </location>
</feature>
<keyword evidence="6 10" id="KW-0249">Electron transport</keyword>
<keyword evidence="7 12" id="KW-1133">Transmembrane helix</keyword>
<evidence type="ECO:0000256" key="9">
    <source>
        <dbReference type="ARBA" id="ARBA00053871"/>
    </source>
</evidence>
<keyword evidence="11" id="KW-0408">Iron</keyword>
<sequence length="388" mass="42859">METTIRPTLLFICMISLFLLSSAQSCSNYAFSRNRVFSSCSTLPYLNANLHWKYNPSSGTVEIAYRATQSTSRWIAWAINLQGGQMVGSQTLVAFQKSTGAMSAYTTSIDSLSPTMQQGKLSFPVSNIDAEYRNGEMIIYATLTLPNNRTTVTQVWQEEGPVQGDQIGMHPTTKANMQAFGKLDFLSGQTMTTGGGNSRIRRRNVHGVLSVVSWGVLMPLGVIIARYMKVFKSADPAWFYLHAACQTSAYAVGVAGWGTGLKLGSDSVGIQYDTHRNIGIALFSLGTLQVFALLMRPKKDHKYRLYWNIYHHSIGYTVIILGIINVFKGLDILDPEKKWKHAYIGIIATLGGIAVFLEAITWPIVLKRKRSSEKSHHGANGYGYGQTA</sequence>
<feature type="transmembrane region" description="Helical" evidence="12">
    <location>
        <begin position="342"/>
        <end position="366"/>
    </location>
</feature>
<dbReference type="GO" id="GO:0016020">
    <property type="term" value="C:membrane"/>
    <property type="evidence" value="ECO:0007669"/>
    <property type="project" value="UniProtKB-SubCell"/>
</dbReference>
<evidence type="ECO:0000256" key="5">
    <source>
        <dbReference type="ARBA" id="ARBA00022729"/>
    </source>
</evidence>
<feature type="transmembrane region" description="Helical" evidence="12">
    <location>
        <begin position="307"/>
        <end position="327"/>
    </location>
</feature>
<keyword evidence="3 12" id="KW-0812">Transmembrane</keyword>
<dbReference type="InterPro" id="IPR005018">
    <property type="entry name" value="DOMON_domain"/>
</dbReference>
<dbReference type="STRING" id="337451.A0A443N021"/>
<dbReference type="PROSITE" id="PS50836">
    <property type="entry name" value="DOMON"/>
    <property type="match status" value="1"/>
</dbReference>
<reference evidence="16 17" key="1">
    <citation type="journal article" date="2019" name="Nat. Plants">
        <title>Stout camphor tree genome fills gaps in understanding of flowering plant genome evolution.</title>
        <authorList>
            <person name="Chaw S.M."/>
            <person name="Liu Y.C."/>
            <person name="Wu Y.W."/>
            <person name="Wang H.Y."/>
            <person name="Lin C.I."/>
            <person name="Wu C.S."/>
            <person name="Ke H.M."/>
            <person name="Chang L.Y."/>
            <person name="Hsu C.Y."/>
            <person name="Yang H.T."/>
            <person name="Sudianto E."/>
            <person name="Hsu M.H."/>
            <person name="Wu K.P."/>
            <person name="Wang L.N."/>
            <person name="Leebens-Mack J.H."/>
            <person name="Tsai I.J."/>
        </authorList>
    </citation>
    <scope>NUCLEOTIDE SEQUENCE [LARGE SCALE GENOMIC DNA]</scope>
    <source>
        <strain evidence="17">cv. Chaw 1501</strain>
        <tissue evidence="16">Young leaves</tissue>
    </source>
</reference>
<evidence type="ECO:0000256" key="2">
    <source>
        <dbReference type="ARBA" id="ARBA00022448"/>
    </source>
</evidence>
<dbReference type="GO" id="GO:0046872">
    <property type="term" value="F:metal ion binding"/>
    <property type="evidence" value="ECO:0007669"/>
    <property type="project" value="UniProtKB-KW"/>
</dbReference>
<dbReference type="FunFam" id="1.20.120.1770:FF:000007">
    <property type="entry name" value="Cytochrome b561 and DOMON domain-containing protein"/>
    <property type="match status" value="1"/>
</dbReference>
<keyword evidence="17" id="KW-1185">Reference proteome</keyword>
<dbReference type="PROSITE" id="PS50939">
    <property type="entry name" value="CYTOCHROME_B561"/>
    <property type="match status" value="1"/>
</dbReference>
<organism evidence="16 17">
    <name type="scientific">Cinnamomum micranthum f. kanehirae</name>
    <dbReference type="NCBI Taxonomy" id="337451"/>
    <lineage>
        <taxon>Eukaryota</taxon>
        <taxon>Viridiplantae</taxon>
        <taxon>Streptophyta</taxon>
        <taxon>Embryophyta</taxon>
        <taxon>Tracheophyta</taxon>
        <taxon>Spermatophyta</taxon>
        <taxon>Magnoliopsida</taxon>
        <taxon>Magnoliidae</taxon>
        <taxon>Laurales</taxon>
        <taxon>Lauraceae</taxon>
        <taxon>Cinnamomum</taxon>
    </lineage>
</organism>
<dbReference type="SMART" id="SM00665">
    <property type="entry name" value="B561"/>
    <property type="match status" value="1"/>
</dbReference>
<feature type="binding site" description="axial binding residue" evidence="11">
    <location>
        <position position="242"/>
    </location>
    <ligand>
        <name>heme b</name>
        <dbReference type="ChEBI" id="CHEBI:60344"/>
        <label>1</label>
    </ligand>
    <ligandPart>
        <name>Fe</name>
        <dbReference type="ChEBI" id="CHEBI:18248"/>
    </ligandPart>
</feature>
<dbReference type="Proteomes" id="UP000283530">
    <property type="component" value="Unassembled WGS sequence"/>
</dbReference>
<evidence type="ECO:0000256" key="7">
    <source>
        <dbReference type="ARBA" id="ARBA00022989"/>
    </source>
</evidence>
<dbReference type="InterPro" id="IPR006593">
    <property type="entry name" value="Cyt_b561/ferric_Rdtase_TM"/>
</dbReference>
<proteinExistence type="predicted"/>
<evidence type="ECO:0000256" key="11">
    <source>
        <dbReference type="PIRSR" id="PIRSR037471-1"/>
    </source>
</evidence>
<feature type="binding site" description="axial binding residue" evidence="11">
    <location>
        <position position="275"/>
    </location>
    <ligand>
        <name>heme b</name>
        <dbReference type="ChEBI" id="CHEBI:60344"/>
        <label>1</label>
    </ligand>
    <ligandPart>
        <name>Fe</name>
        <dbReference type="ChEBI" id="CHEBI:18248"/>
    </ligandPart>
</feature>
<name>A0A443N021_9MAGN</name>
<dbReference type="PROSITE" id="PS51257">
    <property type="entry name" value="PROKAR_LIPOPROTEIN"/>
    <property type="match status" value="1"/>
</dbReference>
<dbReference type="InterPro" id="IPR017214">
    <property type="entry name" value="UCP037471"/>
</dbReference>
<dbReference type="Pfam" id="PF04526">
    <property type="entry name" value="DUF568"/>
    <property type="match status" value="1"/>
</dbReference>
<evidence type="ECO:0000256" key="10">
    <source>
        <dbReference type="PIRNR" id="PIRNR037471"/>
    </source>
</evidence>
<feature type="domain" description="Cytochrome b561" evidence="15">
    <location>
        <begin position="166"/>
        <end position="366"/>
    </location>
</feature>
<keyword evidence="2 10" id="KW-0813">Transport</keyword>
<evidence type="ECO:0000256" key="4">
    <source>
        <dbReference type="ARBA" id="ARBA00022723"/>
    </source>
</evidence>
<keyword evidence="4 11" id="KW-0479">Metal-binding</keyword>
<dbReference type="InterPro" id="IPR045265">
    <property type="entry name" value="AIR12_DOMON"/>
</dbReference>
<evidence type="ECO:0000259" key="14">
    <source>
        <dbReference type="PROSITE" id="PS50836"/>
    </source>
</evidence>
<keyword evidence="5 13" id="KW-0732">Signal</keyword>
<dbReference type="CDD" id="cd09629">
    <property type="entry name" value="DOMON_CIL1_like"/>
    <property type="match status" value="1"/>
</dbReference>
<evidence type="ECO:0000256" key="13">
    <source>
        <dbReference type="SAM" id="SignalP"/>
    </source>
</evidence>
<dbReference type="OrthoDB" id="2419613at2759"/>
<feature type="transmembrane region" description="Helical" evidence="12">
    <location>
        <begin position="278"/>
        <end position="295"/>
    </location>
</feature>
<dbReference type="AlphaFoldDB" id="A0A443N021"/>
<evidence type="ECO:0000313" key="17">
    <source>
        <dbReference type="Proteomes" id="UP000283530"/>
    </source>
</evidence>
<dbReference type="CDD" id="cd08760">
    <property type="entry name" value="Cyt_b561_FRRS1_like"/>
    <property type="match status" value="1"/>
</dbReference>
<protein>
    <recommendedName>
        <fullName evidence="10">Cytochrome b561 and DOMON domain-containing protein</fullName>
    </recommendedName>
</protein>
<dbReference type="Gene3D" id="1.20.120.1770">
    <property type="match status" value="1"/>
</dbReference>
<feature type="binding site" description="axial binding residue" evidence="11">
    <location>
        <position position="311"/>
    </location>
    <ligand>
        <name>heme b</name>
        <dbReference type="ChEBI" id="CHEBI:60344"/>
        <label>1</label>
    </ligand>
    <ligandPart>
        <name>Fe</name>
        <dbReference type="ChEBI" id="CHEBI:18248"/>
    </ligandPart>
</feature>
<dbReference type="PANTHER" id="PTHR23130:SF167">
    <property type="entry name" value="CYTOCHROME B561 AND DOMON DOMAIN-CONTAINING PROTEIN"/>
    <property type="match status" value="1"/>
</dbReference>
<comment type="cofactor">
    <cofactor evidence="10">
        <name>heme b</name>
        <dbReference type="ChEBI" id="CHEBI:60344"/>
    </cofactor>
    <text evidence="10">Binds 2 heme b groups non-covalently.</text>
</comment>
<dbReference type="Pfam" id="PF03188">
    <property type="entry name" value="Cytochrom_B561"/>
    <property type="match status" value="1"/>
</dbReference>
<dbReference type="PANTHER" id="PTHR23130">
    <property type="entry name" value="CYTOCHROME B561 AND DOMON DOMAIN-CONTAINING PROTEIN"/>
    <property type="match status" value="1"/>
</dbReference>
<comment type="subcellular location">
    <subcellularLocation>
        <location evidence="1">Membrane</location>
        <topology evidence="1">Multi-pass membrane protein</topology>
    </subcellularLocation>
</comment>
<feature type="transmembrane region" description="Helical" evidence="12">
    <location>
        <begin position="207"/>
        <end position="225"/>
    </location>
</feature>
<evidence type="ECO:0000259" key="15">
    <source>
        <dbReference type="PROSITE" id="PS50939"/>
    </source>
</evidence>
<evidence type="ECO:0000256" key="12">
    <source>
        <dbReference type="SAM" id="Phobius"/>
    </source>
</evidence>